<dbReference type="Proteomes" id="UP000754883">
    <property type="component" value="Unassembled WGS sequence"/>
</dbReference>
<sequence length="122" mass="13487">MHPLDRGPGIRVHTVVNKYLHDPEASVVNQDCVQQAAPFGLASRCIGTLSEQEPQEALDIGLAMCRQRYPQPQDRCRYQRVGCVFADVTVSVVPRPNEHVPKQALQSDNIGVHLGVVKNALH</sequence>
<dbReference type="AlphaFoldDB" id="A0A9N9Y468"/>
<evidence type="ECO:0000313" key="1">
    <source>
        <dbReference type="EMBL" id="CAG9988121.1"/>
    </source>
</evidence>
<organism evidence="1 2">
    <name type="scientific">Clonostachys byssicola</name>
    <dbReference type="NCBI Taxonomy" id="160290"/>
    <lineage>
        <taxon>Eukaryota</taxon>
        <taxon>Fungi</taxon>
        <taxon>Dikarya</taxon>
        <taxon>Ascomycota</taxon>
        <taxon>Pezizomycotina</taxon>
        <taxon>Sordariomycetes</taxon>
        <taxon>Hypocreomycetidae</taxon>
        <taxon>Hypocreales</taxon>
        <taxon>Bionectriaceae</taxon>
        <taxon>Clonostachys</taxon>
    </lineage>
</organism>
<accession>A0A9N9Y468</accession>
<reference evidence="1" key="1">
    <citation type="submission" date="2021-10" db="EMBL/GenBank/DDBJ databases">
        <authorList>
            <person name="Piombo E."/>
        </authorList>
    </citation>
    <scope>NUCLEOTIDE SEQUENCE</scope>
</reference>
<dbReference type="OrthoDB" id="10512299at2759"/>
<proteinExistence type="predicted"/>
<protein>
    <submittedName>
        <fullName evidence="1">Uncharacterized protein</fullName>
    </submittedName>
</protein>
<dbReference type="EMBL" id="CABFNO020001446">
    <property type="protein sequence ID" value="CAG9988121.1"/>
    <property type="molecule type" value="Genomic_DNA"/>
</dbReference>
<name>A0A9N9Y468_9HYPO</name>
<evidence type="ECO:0000313" key="2">
    <source>
        <dbReference type="Proteomes" id="UP000754883"/>
    </source>
</evidence>
<gene>
    <name evidence="1" type="ORF">CBYS24578_00017696</name>
</gene>
<keyword evidence="2" id="KW-1185">Reference proteome</keyword>
<comment type="caution">
    <text evidence="1">The sequence shown here is derived from an EMBL/GenBank/DDBJ whole genome shotgun (WGS) entry which is preliminary data.</text>
</comment>